<dbReference type="CDD" id="cd00063">
    <property type="entry name" value="FN3"/>
    <property type="match status" value="1"/>
</dbReference>
<accession>A0A2H0E0P1</accession>
<gene>
    <name evidence="2" type="ORF">COW81_00430</name>
</gene>
<reference evidence="2 3" key="1">
    <citation type="submission" date="2017-09" db="EMBL/GenBank/DDBJ databases">
        <title>Depth-based differentiation of microbial function through sediment-hosted aquifers and enrichment of novel symbionts in the deep terrestrial subsurface.</title>
        <authorList>
            <person name="Probst A.J."/>
            <person name="Ladd B."/>
            <person name="Jarett J.K."/>
            <person name="Geller-Mcgrath D.E."/>
            <person name="Sieber C.M."/>
            <person name="Emerson J.B."/>
            <person name="Anantharaman K."/>
            <person name="Thomas B.C."/>
            <person name="Malmstrom R."/>
            <person name="Stieglmeier M."/>
            <person name="Klingl A."/>
            <person name="Woyke T."/>
            <person name="Ryan C.M."/>
            <person name="Banfield J.F."/>
        </authorList>
    </citation>
    <scope>NUCLEOTIDE SEQUENCE [LARGE SCALE GENOMIC DNA]</scope>
    <source>
        <strain evidence="2">CG22_combo_CG10-13_8_21_14_all_36_13</strain>
    </source>
</reference>
<protein>
    <recommendedName>
        <fullName evidence="1">Fibronectin type-III domain-containing protein</fullName>
    </recommendedName>
</protein>
<proteinExistence type="predicted"/>
<dbReference type="SMART" id="SM00060">
    <property type="entry name" value="FN3"/>
    <property type="match status" value="1"/>
</dbReference>
<dbReference type="SUPFAM" id="SSF49265">
    <property type="entry name" value="Fibronectin type III"/>
    <property type="match status" value="1"/>
</dbReference>
<evidence type="ECO:0000313" key="3">
    <source>
        <dbReference type="Proteomes" id="UP000231143"/>
    </source>
</evidence>
<evidence type="ECO:0000259" key="1">
    <source>
        <dbReference type="PROSITE" id="PS50853"/>
    </source>
</evidence>
<dbReference type="InterPro" id="IPR003961">
    <property type="entry name" value="FN3_dom"/>
</dbReference>
<dbReference type="InterPro" id="IPR036116">
    <property type="entry name" value="FN3_sf"/>
</dbReference>
<dbReference type="InterPro" id="IPR032179">
    <property type="entry name" value="Cry22Aa_Ig-like"/>
</dbReference>
<dbReference type="PROSITE" id="PS50853">
    <property type="entry name" value="FN3"/>
    <property type="match status" value="1"/>
</dbReference>
<dbReference type="Gene3D" id="2.60.40.10">
    <property type="entry name" value="Immunoglobulins"/>
    <property type="match status" value="3"/>
</dbReference>
<evidence type="ECO:0000313" key="2">
    <source>
        <dbReference type="EMBL" id="PIP87400.1"/>
    </source>
</evidence>
<dbReference type="EMBL" id="PCTT01000006">
    <property type="protein sequence ID" value="PIP87400.1"/>
    <property type="molecule type" value="Genomic_DNA"/>
</dbReference>
<dbReference type="Pfam" id="PF17957">
    <property type="entry name" value="Big_7"/>
    <property type="match status" value="1"/>
</dbReference>
<dbReference type="Proteomes" id="UP000231143">
    <property type="component" value="Unassembled WGS sequence"/>
</dbReference>
<comment type="caution">
    <text evidence="2">The sequence shown here is derived from an EMBL/GenBank/DDBJ whole genome shotgun (WGS) entry which is preliminary data.</text>
</comment>
<feature type="domain" description="Fibronectin type-III" evidence="1">
    <location>
        <begin position="244"/>
        <end position="337"/>
    </location>
</feature>
<organism evidence="2 3">
    <name type="scientific">Candidatus Campbellbacteria bacterium CG22_combo_CG10-13_8_21_14_all_36_13</name>
    <dbReference type="NCBI Taxonomy" id="1974529"/>
    <lineage>
        <taxon>Bacteria</taxon>
        <taxon>Candidatus Campbelliibacteriota</taxon>
    </lineage>
</organism>
<dbReference type="InterPro" id="IPR013783">
    <property type="entry name" value="Ig-like_fold"/>
</dbReference>
<name>A0A2H0E0P1_9BACT</name>
<dbReference type="Pfam" id="PF17963">
    <property type="entry name" value="Big_9"/>
    <property type="match status" value="1"/>
</dbReference>
<dbReference type="Pfam" id="PF16403">
    <property type="entry name" value="Bact_surface_Ig-like"/>
    <property type="match status" value="1"/>
</dbReference>
<sequence length="1764" mass="184286">MREFMKNKKNIFLTSVFVLVFILGLFFVNNYVSARTVPCYDQFANGVPVCPPDTAIPPQDGPGEVPRSPSAWFDVGGNPQTLSVNPGANVRFKIGDQFSRPTFKYQYPHFTEPVTGVYNGNTYTMTADWANSIVRYCGLAYITDAIFSYNTSWGSGSGWGYGKRWWEYSQGDTIQQSYTITAPTTPGSYTITGKTAYYRFGDFTTEPQNCFEDSHIWLFIMPPSLNRQAEMSASNINLNVRPFAPTNPTATAGTCGAEPNKINLSWSASSGADSYSVLRSTSSGGDYNQIASGINTNTYQDTGLTANSTYYYKIVAVDATGGSSQGSIEVHATALGSCASLPVPVCVNDTVADINEGSGQQTHYVLSNDTGYPDASDKWVQTHDTSGNVLGCRNLSPSNAGAVTYLNDGASCGFTPSSSVSSDTPYTYEYTIGGPNGVGNVCTVSGIVKDVPDDVPVVVPPTPSGTILVKNITPSTPSVPSINFTLTGPDSSSPITATRRSGGTATYSGLAVGDYTISLADPGSLFTYTLTPSYTQTLTDGGTITYNLLRSLIPNCSIRIDAERWVGDTSTEVTSNPGSIVDVNWSSSDVIGNLTRSWNTSGTVSSNYSERLSAPATVGTYTYTLSGVGANGNTCTSNEFKIIIPTQTCDMVVTSNKTTTFTIDGISGTKDITANTPTTITIPGDGLATRGITPGSVFGYSGSAYKTSDGDPTPTCPKGGSVLMTIKYQVLSPTCNFTGTTSSVQAGGAMTVKWDSSNISSSLSASTIPSWTGWSGGKLASGESTINAPRTTGTYKLQLSGTHPDGTTGSCSIDVVVTPTPPTTAVAQVISNMPNTTYRFEDSYYPSKPAISSGTTGEAGVATDITFTPDNFVEPFFVVPGTKTDYEVSVSPDGQDIEIGETKSYSVTYSTILGELKVTSNLANTDFTINNYNTIRNFDGNGRITSANGTNTYTTVPGVSGTTYTVTPVAKGGYTVSVTGPTKVNRGESKTFAITYTALNSPTVNITSPSDGATYTTGNNITITATASDSDGTVSNVKFYRGGTTLIGTGVLSGGVYSYTWDNVPSGNYSITAVATDNDSRTGTSGAIGVVVSSLPTATISVTSNEDTTYRIAKIANSDVSISADDTDSYNVTLPVSGSDIYSISNVPNILGYTRSIVAKEDGTVVGSTDTSGTLQVTVRAGKTVSFEIVYTQGFAINPDTATVEEGATVDIDVLANDSPAPGGTLVLDNRNSPPDPNACNKLNPSYGTVTSVGNQCRYTANTNTGGNTDTIRYRATDGTYANEANVVIDIVNSGNNSPVITLVGPNPMTLTVGDTYTEPGYTANDAEDGVITGSVVVDSGGLNTSVSGSYTITYTVADSSGLTDTKTRSVVVNEPGVYTANIEVTSNMDATEFRISNYNYITGLGDLGRGTVVNKGDVNSYIAEVPETGGRSFMIFGVSSAPSGFTRDIVAKVNGSPVSGNAGTLTPGDTLRFEITYTAISGARADLNADPISVSSGDSSTLTWSSSGAAVCVGTGFDTENKTSGSVSTGSITADTTYSINCSGATDSVIVTVSGDGGGGGSGAVAINEFRVNPNTVNTGEKTNISWSATNADECHSTSGPWNLSGGTSSGSKKSKIINRDSTLGIECSGTGGSASATADVYIYEPTFRLIRTGKELYFSGITGLSSTTTIKIIPEHGFLGDISLSVVSASPELNGSKYLFSTSTVRSLSDYSVGTELQVNILKSIKTRLYTVTVQAVGGGLTREINIPFNLDNLEDRSIEEF</sequence>